<reference evidence="3" key="1">
    <citation type="submission" date="2022-06" db="EMBL/GenBank/DDBJ databases">
        <authorList>
            <consortium name="SYNGENTA / RWTH Aachen University"/>
        </authorList>
    </citation>
    <scope>NUCLEOTIDE SEQUENCE</scope>
</reference>
<keyword evidence="4" id="KW-1185">Reference proteome</keyword>
<feature type="region of interest" description="Disordered" evidence="1">
    <location>
        <begin position="441"/>
        <end position="466"/>
    </location>
</feature>
<feature type="compositionally biased region" description="Polar residues" evidence="1">
    <location>
        <begin position="288"/>
        <end position="342"/>
    </location>
</feature>
<keyword evidence="2" id="KW-1133">Transmembrane helix</keyword>
<keyword evidence="2" id="KW-0812">Transmembrane</keyword>
<feature type="transmembrane region" description="Helical" evidence="2">
    <location>
        <begin position="57"/>
        <end position="83"/>
    </location>
</feature>
<evidence type="ECO:0000313" key="4">
    <source>
        <dbReference type="Proteomes" id="UP001153365"/>
    </source>
</evidence>
<dbReference type="Proteomes" id="UP001153365">
    <property type="component" value="Unassembled WGS sequence"/>
</dbReference>
<feature type="compositionally biased region" description="Polar residues" evidence="1">
    <location>
        <begin position="196"/>
        <end position="209"/>
    </location>
</feature>
<name>A0AAV0AH68_PHAPC</name>
<feature type="compositionally biased region" description="Polar residues" evidence="1">
    <location>
        <begin position="441"/>
        <end position="452"/>
    </location>
</feature>
<sequence length="645" mass="73722">MWENVNRLEKVDFSYLISTDRCSVASILSTSFINLIRTTLTFLFCFCLLLDRSRDLLVCLSACCTVCALALPNYLSLLLLFLFPPIPKSEAMKLLDKLDVGAKSWQAHPTVIDSNGLMTKRSGGSLRRQASISRLDIEKRLEGSSPSPEIKSNKLSGTLQRKLFEDQSRKLKEQRLIELTKQLDPNYRPKDHHHQQSNNPNRSTLSNPTILRPSSVASHNRRISSPEASFAHLEEAEILKWRRKKHEIDELNSRIESLKLSGLPPDQLPSPVLFPSTPLLQDISIQKNSKLSRSSPQVKPTSHLINQSFDSDPRLQQTRRMVTPTPSSNIQVLKLPSNSPGNKNGVGMAERSKSKTENSQKTIHDQSIKATQELINDLRSSNEKLLIRLDDMKKEMGLKEVENQDLRIRIDRLETWLSEEQKIKVKLESENQQLRSQLNSKNVVSNAHSNKNSGDKFLGGGNESARNRSMMINSQNVLGGAYPREMDGQDHPLGRLPNTGFGTNDPKSSQIRAYLSQKDATLNKKFSTPLCNDTNLYSEPNYQNMHNQTPSYFYNNLNSQDQMAMLINQEPNWTTRGQKTPMMNPEDCNQFLPQQSHNHHKNFDNYYVNDYQQQQLYNQQLNDYYGSKNFPSEHHDAQYNQTYSY</sequence>
<organism evidence="3 4">
    <name type="scientific">Phakopsora pachyrhizi</name>
    <name type="common">Asian soybean rust disease fungus</name>
    <dbReference type="NCBI Taxonomy" id="170000"/>
    <lineage>
        <taxon>Eukaryota</taxon>
        <taxon>Fungi</taxon>
        <taxon>Dikarya</taxon>
        <taxon>Basidiomycota</taxon>
        <taxon>Pucciniomycotina</taxon>
        <taxon>Pucciniomycetes</taxon>
        <taxon>Pucciniales</taxon>
        <taxon>Phakopsoraceae</taxon>
        <taxon>Phakopsora</taxon>
    </lineage>
</organism>
<feature type="region of interest" description="Disordered" evidence="1">
    <location>
        <begin position="180"/>
        <end position="224"/>
    </location>
</feature>
<protein>
    <submittedName>
        <fullName evidence="3">Expressed protein</fullName>
    </submittedName>
</protein>
<evidence type="ECO:0000313" key="3">
    <source>
        <dbReference type="EMBL" id="CAH7666397.1"/>
    </source>
</evidence>
<proteinExistence type="predicted"/>
<gene>
    <name evidence="3" type="ORF">PPACK8108_LOCUS749</name>
</gene>
<feature type="region of interest" description="Disordered" evidence="1">
    <location>
        <begin position="137"/>
        <end position="156"/>
    </location>
</feature>
<feature type="region of interest" description="Disordered" evidence="1">
    <location>
        <begin position="288"/>
        <end position="366"/>
    </location>
</feature>
<accession>A0AAV0AH68</accession>
<dbReference type="AlphaFoldDB" id="A0AAV0AH68"/>
<feature type="transmembrane region" description="Helical" evidence="2">
    <location>
        <begin position="24"/>
        <end position="50"/>
    </location>
</feature>
<evidence type="ECO:0000256" key="2">
    <source>
        <dbReference type="SAM" id="Phobius"/>
    </source>
</evidence>
<feature type="compositionally biased region" description="Basic and acidic residues" evidence="1">
    <location>
        <begin position="350"/>
        <end position="366"/>
    </location>
</feature>
<comment type="caution">
    <text evidence="3">The sequence shown here is derived from an EMBL/GenBank/DDBJ whole genome shotgun (WGS) entry which is preliminary data.</text>
</comment>
<keyword evidence="2" id="KW-0472">Membrane</keyword>
<evidence type="ECO:0000256" key="1">
    <source>
        <dbReference type="SAM" id="MobiDB-lite"/>
    </source>
</evidence>
<dbReference type="EMBL" id="CALTRL010000107">
    <property type="protein sequence ID" value="CAH7666397.1"/>
    <property type="molecule type" value="Genomic_DNA"/>
</dbReference>